<evidence type="ECO:0000259" key="5">
    <source>
        <dbReference type="Pfam" id="PF14257"/>
    </source>
</evidence>
<reference evidence="6 7" key="1">
    <citation type="submission" date="2016-01" db="EMBL/GenBank/DDBJ databases">
        <title>The new phylogeny of the genus Mycobacterium.</title>
        <authorList>
            <person name="Tarcisio F."/>
            <person name="Conor M."/>
            <person name="Antonella G."/>
            <person name="Elisabetta G."/>
            <person name="Giulia F.S."/>
            <person name="Sara T."/>
            <person name="Anna F."/>
            <person name="Clotilde B."/>
            <person name="Roberto B."/>
            <person name="Veronica D.S."/>
            <person name="Fabio R."/>
            <person name="Monica P."/>
            <person name="Olivier J."/>
            <person name="Enrico T."/>
            <person name="Nicola S."/>
        </authorList>
    </citation>
    <scope>NUCLEOTIDE SEQUENCE [LARGE SCALE GENOMIC DNA]</scope>
    <source>
        <strain evidence="6 7">DSM 44153</strain>
    </source>
</reference>
<proteinExistence type="predicted"/>
<gene>
    <name evidence="6" type="ORF">AWC30_13080</name>
</gene>
<name>A0A1X2EH75_9MYCO</name>
<dbReference type="InterPro" id="IPR025645">
    <property type="entry name" value="DUF4349"/>
</dbReference>
<keyword evidence="1" id="KW-0175">Coiled coil</keyword>
<dbReference type="EMBL" id="LQPZ01000033">
    <property type="protein sequence ID" value="ORX02135.1"/>
    <property type="molecule type" value="Genomic_DNA"/>
</dbReference>
<dbReference type="AlphaFoldDB" id="A0A1X2EH75"/>
<organism evidence="6 7">
    <name type="scientific">Mycolicibacillus trivialis</name>
    <dbReference type="NCBI Taxonomy" id="1798"/>
    <lineage>
        <taxon>Bacteria</taxon>
        <taxon>Bacillati</taxon>
        <taxon>Actinomycetota</taxon>
        <taxon>Actinomycetes</taxon>
        <taxon>Mycobacteriales</taxon>
        <taxon>Mycobacteriaceae</taxon>
        <taxon>Mycolicibacillus</taxon>
    </lineage>
</organism>
<accession>A0A1X2EH75</accession>
<dbReference type="OrthoDB" id="186919at2"/>
<evidence type="ECO:0000313" key="6">
    <source>
        <dbReference type="EMBL" id="ORX02135.1"/>
    </source>
</evidence>
<feature type="signal peptide" evidence="4">
    <location>
        <begin position="1"/>
        <end position="23"/>
    </location>
</feature>
<comment type="caution">
    <text evidence="6">The sequence shown here is derived from an EMBL/GenBank/DDBJ whole genome shotgun (WGS) entry which is preliminary data.</text>
</comment>
<dbReference type="Proteomes" id="UP000193090">
    <property type="component" value="Unassembled WGS sequence"/>
</dbReference>
<keyword evidence="3" id="KW-0472">Membrane</keyword>
<evidence type="ECO:0000256" key="3">
    <source>
        <dbReference type="SAM" id="Phobius"/>
    </source>
</evidence>
<dbReference type="RefSeq" id="WP_085110626.1">
    <property type="nucleotide sequence ID" value="NZ_JACKSN010000061.1"/>
</dbReference>
<keyword evidence="7" id="KW-1185">Reference proteome</keyword>
<feature type="transmembrane region" description="Helical" evidence="3">
    <location>
        <begin position="230"/>
        <end position="253"/>
    </location>
</feature>
<dbReference type="STRING" id="1798.AWC30_13080"/>
<evidence type="ECO:0000256" key="1">
    <source>
        <dbReference type="SAM" id="Coils"/>
    </source>
</evidence>
<dbReference type="Pfam" id="PF14257">
    <property type="entry name" value="DUF4349"/>
    <property type="match status" value="1"/>
</dbReference>
<evidence type="ECO:0000256" key="4">
    <source>
        <dbReference type="SAM" id="SignalP"/>
    </source>
</evidence>
<sequence length="270" mass="28448">MTATHRRILLCAFSALLVLIAGCAGPGPDASSPAAPAPAGPSEQDEQRDVVTTGTVAITVGDVGAAVGRLGDLTTGTDGRVDARTETTSANHSPTAELTVRVPAGRLDAYLNELRELGEVTAISVNHEDVTTTRVDQDARIAALQTSADRLRELMHSATSTADLLAAEDALAQRQSDLDSLRAQRDRLVDRVDYATITVTVSAETAPVATGFVAAIGQGWRALLTFARTAVTLVGFLLPWSPLLALGVFALVVRRRRRRVQQPAPAPQLS</sequence>
<dbReference type="PROSITE" id="PS51257">
    <property type="entry name" value="PROKAR_LIPOPROTEIN"/>
    <property type="match status" value="1"/>
</dbReference>
<feature type="coiled-coil region" evidence="1">
    <location>
        <begin position="164"/>
        <end position="191"/>
    </location>
</feature>
<protein>
    <recommendedName>
        <fullName evidence="5">DUF4349 domain-containing protein</fullName>
    </recommendedName>
</protein>
<feature type="region of interest" description="Disordered" evidence="2">
    <location>
        <begin position="27"/>
        <end position="48"/>
    </location>
</feature>
<evidence type="ECO:0000256" key="2">
    <source>
        <dbReference type="SAM" id="MobiDB-lite"/>
    </source>
</evidence>
<feature type="domain" description="DUF4349" evidence="5">
    <location>
        <begin position="48"/>
        <end position="250"/>
    </location>
</feature>
<keyword evidence="4" id="KW-0732">Signal</keyword>
<keyword evidence="3" id="KW-1133">Transmembrane helix</keyword>
<evidence type="ECO:0000313" key="7">
    <source>
        <dbReference type="Proteomes" id="UP000193090"/>
    </source>
</evidence>
<feature type="chain" id="PRO_5038807752" description="DUF4349 domain-containing protein" evidence="4">
    <location>
        <begin position="24"/>
        <end position="270"/>
    </location>
</feature>
<keyword evidence="3" id="KW-0812">Transmembrane</keyword>